<gene>
    <name evidence="1" type="ORF">Syun_018748</name>
</gene>
<protein>
    <submittedName>
        <fullName evidence="1">Uncharacterized protein</fullName>
    </submittedName>
</protein>
<evidence type="ECO:0000313" key="2">
    <source>
        <dbReference type="Proteomes" id="UP001420932"/>
    </source>
</evidence>
<keyword evidence="2" id="KW-1185">Reference proteome</keyword>
<dbReference type="Proteomes" id="UP001420932">
    <property type="component" value="Unassembled WGS sequence"/>
</dbReference>
<dbReference type="EMBL" id="JBBNAF010000008">
    <property type="protein sequence ID" value="KAK9121131.1"/>
    <property type="molecule type" value="Genomic_DNA"/>
</dbReference>
<name>A0AAP0ISV4_9MAGN</name>
<dbReference type="AlphaFoldDB" id="A0AAP0ISV4"/>
<reference evidence="1 2" key="1">
    <citation type="submission" date="2024-01" db="EMBL/GenBank/DDBJ databases">
        <title>Genome assemblies of Stephania.</title>
        <authorList>
            <person name="Yang L."/>
        </authorList>
    </citation>
    <scope>NUCLEOTIDE SEQUENCE [LARGE SCALE GENOMIC DNA]</scope>
    <source>
        <strain evidence="1">YNDBR</strain>
        <tissue evidence="1">Leaf</tissue>
    </source>
</reference>
<proteinExistence type="predicted"/>
<comment type="caution">
    <text evidence="1">The sequence shown here is derived from an EMBL/GenBank/DDBJ whole genome shotgun (WGS) entry which is preliminary data.</text>
</comment>
<evidence type="ECO:0000313" key="1">
    <source>
        <dbReference type="EMBL" id="KAK9121131.1"/>
    </source>
</evidence>
<accession>A0AAP0ISV4</accession>
<sequence length="206" mass="23658">MESIGSWFGMFEKVSKTSAAHDPQNPTMVLEPIKIMGICWEQMLDRLFMRTLHSQCHKVWLFQFELARVNLNDRRAGIRSEYSVRGLINYDVALGIRGTWGTKLAVKFCPYRTIQTSLELRALAYNVSATIDDVSTNTIELMRIFILIEIEKGRVPCCGCARGVSKLKKFKNFPLQVDFLQAHAFRLKIRNWVATKISNNGYPFSD</sequence>
<organism evidence="1 2">
    <name type="scientific">Stephania yunnanensis</name>
    <dbReference type="NCBI Taxonomy" id="152371"/>
    <lineage>
        <taxon>Eukaryota</taxon>
        <taxon>Viridiplantae</taxon>
        <taxon>Streptophyta</taxon>
        <taxon>Embryophyta</taxon>
        <taxon>Tracheophyta</taxon>
        <taxon>Spermatophyta</taxon>
        <taxon>Magnoliopsida</taxon>
        <taxon>Ranunculales</taxon>
        <taxon>Menispermaceae</taxon>
        <taxon>Menispermoideae</taxon>
        <taxon>Cissampelideae</taxon>
        <taxon>Stephania</taxon>
    </lineage>
</organism>